<dbReference type="SUPFAM" id="SSF55545">
    <property type="entry name" value="beta-N-acetylhexosaminidase-like domain"/>
    <property type="match status" value="1"/>
</dbReference>
<dbReference type="Proteomes" id="UP000601055">
    <property type="component" value="Unassembled WGS sequence"/>
</dbReference>
<organism evidence="9 10">
    <name type="scientific">Pedobacter planticolens</name>
    <dbReference type="NCBI Taxonomy" id="2679964"/>
    <lineage>
        <taxon>Bacteria</taxon>
        <taxon>Pseudomonadati</taxon>
        <taxon>Bacteroidota</taxon>
        <taxon>Sphingobacteriia</taxon>
        <taxon>Sphingobacteriales</taxon>
        <taxon>Sphingobacteriaceae</taxon>
        <taxon>Pedobacter</taxon>
    </lineage>
</organism>
<dbReference type="GO" id="GO:0016020">
    <property type="term" value="C:membrane"/>
    <property type="evidence" value="ECO:0007669"/>
    <property type="project" value="TreeGrafter"/>
</dbReference>
<keyword evidence="4" id="KW-0378">Hydrolase</keyword>
<dbReference type="Pfam" id="PF02838">
    <property type="entry name" value="Glyco_hydro_20b"/>
    <property type="match status" value="1"/>
</dbReference>
<feature type="domain" description="Beta-hexosaminidase bacterial type N-terminal" evidence="8">
    <location>
        <begin position="26"/>
        <end position="145"/>
    </location>
</feature>
<evidence type="ECO:0000256" key="2">
    <source>
        <dbReference type="ARBA" id="ARBA00006285"/>
    </source>
</evidence>
<keyword evidence="10" id="KW-1185">Reference proteome</keyword>
<evidence type="ECO:0000256" key="3">
    <source>
        <dbReference type="ARBA" id="ARBA00012663"/>
    </source>
</evidence>
<comment type="caution">
    <text evidence="9">The sequence shown here is derived from an EMBL/GenBank/DDBJ whole genome shotgun (WGS) entry which is preliminary data.</text>
</comment>
<feature type="domain" description="Glycoside hydrolase family 20 catalytic" evidence="7">
    <location>
        <begin position="149"/>
        <end position="253"/>
    </location>
</feature>
<evidence type="ECO:0000256" key="5">
    <source>
        <dbReference type="ARBA" id="ARBA00023295"/>
    </source>
</evidence>
<dbReference type="InterPro" id="IPR015883">
    <property type="entry name" value="Glyco_hydro_20_cat"/>
</dbReference>
<evidence type="ECO:0000256" key="1">
    <source>
        <dbReference type="ARBA" id="ARBA00001231"/>
    </source>
</evidence>
<dbReference type="GO" id="GO:0004563">
    <property type="term" value="F:beta-N-acetylhexosaminidase activity"/>
    <property type="evidence" value="ECO:0007669"/>
    <property type="project" value="UniProtKB-EC"/>
</dbReference>
<gene>
    <name evidence="9" type="ORF">GM921_04365</name>
</gene>
<reference evidence="9" key="1">
    <citation type="submission" date="2019-11" db="EMBL/GenBank/DDBJ databases">
        <title>Description of Pedobacter sp. LMG 31464T.</title>
        <authorList>
            <person name="Carlier A."/>
            <person name="Qi S."/>
            <person name="Vandamme P."/>
        </authorList>
    </citation>
    <scope>NUCLEOTIDE SEQUENCE</scope>
    <source>
        <strain evidence="9">LMG 31464</strain>
    </source>
</reference>
<accession>A0A923IV07</accession>
<dbReference type="InterPro" id="IPR029018">
    <property type="entry name" value="Hex-like_dom2"/>
</dbReference>
<evidence type="ECO:0000256" key="4">
    <source>
        <dbReference type="ARBA" id="ARBA00022801"/>
    </source>
</evidence>
<evidence type="ECO:0000256" key="6">
    <source>
        <dbReference type="PIRSR" id="PIRSR625705-1"/>
    </source>
</evidence>
<sequence>MVVMKRLIFFFVVIIAFTNTIKAQVALIPQPTSLNLKEGSFPIARVKTIYISSEALRKEAFVLKEVLQGMGISVAIKTGNAKKITPYVSLSLLKSTQKKEAYQLSINQKRISITAEDNAGVFYGIQTLKQLSTNKRVIPNLEIKDSPAFAWRGYMVDVGRNFQSIALLKQQIDVMAAYKLNIFHFHFTEDIAWRLASKQYPQLTNSDNMIRNKGQFYTEAEFKELINYCKDRHITLVPEIDMPGHSAAFKRAMGVDMQSDSGVHILKNILKEFFTTYNLPYFHIGADEVKITNKNFVPEISAFVESFGKKTVGWEPGGNFNTTTIRQLWMDDAAVIAGKNDIQYIDSRHLYLNHMDPLESVVTIFNRQLCDVDSGNAKALGATLCLWPDRRVANEDDAIKMNAVYPAMLAFAERAWLGGGYAGWVANLNLNGDKALNLFKDFETRLLIHKKQYFKGLPFPYQQQSNVTWQLYGPFKNDGDLTKQFNPELPDFNLDNEKPALTALGGTIILRHWWAPKIKAVLPEPAENTTWYAFTKIWSDQDTVKDFWIGFNNLSRSPATDSPLAGTWDNHKSEIWLNGTLISPPEWKNAGQKGDSEIPLVDEGYEYRKPTTLPLKKGWNIIRVKAPIGSFKGKNWQNPEKWMFTFIQSPTN</sequence>
<comment type="catalytic activity">
    <reaction evidence="1">
        <text>Hydrolysis of terminal non-reducing N-acetyl-D-hexosamine residues in N-acetyl-beta-D-hexosaminides.</text>
        <dbReference type="EC" id="3.2.1.52"/>
    </reaction>
</comment>
<dbReference type="PANTHER" id="PTHR22600">
    <property type="entry name" value="BETA-HEXOSAMINIDASE"/>
    <property type="match status" value="1"/>
</dbReference>
<dbReference type="GO" id="GO:0005975">
    <property type="term" value="P:carbohydrate metabolic process"/>
    <property type="evidence" value="ECO:0007669"/>
    <property type="project" value="InterPro"/>
</dbReference>
<proteinExistence type="inferred from homology"/>
<dbReference type="Pfam" id="PF00728">
    <property type="entry name" value="Glyco_hydro_20"/>
    <property type="match status" value="1"/>
</dbReference>
<dbReference type="GO" id="GO:0030203">
    <property type="term" value="P:glycosaminoglycan metabolic process"/>
    <property type="evidence" value="ECO:0007669"/>
    <property type="project" value="TreeGrafter"/>
</dbReference>
<dbReference type="InterPro" id="IPR025705">
    <property type="entry name" value="Beta_hexosaminidase_sua/sub"/>
</dbReference>
<evidence type="ECO:0000313" key="9">
    <source>
        <dbReference type="EMBL" id="MBB2144704.1"/>
    </source>
</evidence>
<dbReference type="SUPFAM" id="SSF51445">
    <property type="entry name" value="(Trans)glycosidases"/>
    <property type="match status" value="1"/>
</dbReference>
<dbReference type="InterPro" id="IPR015882">
    <property type="entry name" value="HEX_bac_N"/>
</dbReference>
<feature type="active site" description="Proton donor" evidence="6">
    <location>
        <position position="288"/>
    </location>
</feature>
<dbReference type="InterPro" id="IPR017853">
    <property type="entry name" value="GH"/>
</dbReference>
<protein>
    <recommendedName>
        <fullName evidence="3">beta-N-acetylhexosaminidase</fullName>
        <ecNumber evidence="3">3.2.1.52</ecNumber>
    </recommendedName>
</protein>
<dbReference type="PANTHER" id="PTHR22600:SF57">
    <property type="entry name" value="BETA-N-ACETYLHEXOSAMINIDASE"/>
    <property type="match status" value="1"/>
</dbReference>
<evidence type="ECO:0000259" key="8">
    <source>
        <dbReference type="Pfam" id="PF02838"/>
    </source>
</evidence>
<evidence type="ECO:0000259" key="7">
    <source>
        <dbReference type="Pfam" id="PF00728"/>
    </source>
</evidence>
<evidence type="ECO:0000313" key="10">
    <source>
        <dbReference type="Proteomes" id="UP000601055"/>
    </source>
</evidence>
<dbReference type="PRINTS" id="PR00738">
    <property type="entry name" value="GLHYDRLASE20"/>
</dbReference>
<dbReference type="Gene3D" id="3.20.20.80">
    <property type="entry name" value="Glycosidases"/>
    <property type="match status" value="1"/>
</dbReference>
<dbReference type="Gene3D" id="3.30.379.10">
    <property type="entry name" value="Chitobiase/beta-hexosaminidase domain 2-like"/>
    <property type="match status" value="1"/>
</dbReference>
<keyword evidence="5" id="KW-0326">Glycosidase</keyword>
<dbReference type="EMBL" id="WNXD01000001">
    <property type="protein sequence ID" value="MBB2144704.1"/>
    <property type="molecule type" value="Genomic_DNA"/>
</dbReference>
<dbReference type="AlphaFoldDB" id="A0A923IV07"/>
<dbReference type="EC" id="3.2.1.52" evidence="3"/>
<name>A0A923IV07_9SPHI</name>
<comment type="similarity">
    <text evidence="2">Belongs to the glycosyl hydrolase 20 family.</text>
</comment>